<name>A0ACC7MRT3_9PSED</name>
<reference evidence="1" key="1">
    <citation type="submission" date="2024-11" db="EMBL/GenBank/DDBJ databases">
        <authorList>
            <person name="Lucas J.A."/>
        </authorList>
    </citation>
    <scope>NUCLEOTIDE SEQUENCE</scope>
    <source>
        <strain evidence="1">Z 8.8</strain>
    </source>
</reference>
<proteinExistence type="predicted"/>
<protein>
    <submittedName>
        <fullName evidence="1">Uncharacterized protein</fullName>
    </submittedName>
</protein>
<keyword evidence="2" id="KW-1185">Reference proteome</keyword>
<evidence type="ECO:0000313" key="1">
    <source>
        <dbReference type="EMBL" id="MFK9081015.1"/>
    </source>
</evidence>
<comment type="caution">
    <text evidence="1">The sequence shown here is derived from an EMBL/GenBank/DDBJ whole genome shotgun (WGS) entry which is preliminary data.</text>
</comment>
<gene>
    <name evidence="1" type="ORF">ACJEBM_10070</name>
</gene>
<dbReference type="Proteomes" id="UP001622950">
    <property type="component" value="Unassembled WGS sequence"/>
</dbReference>
<dbReference type="EMBL" id="JBJHQE010000013">
    <property type="protein sequence ID" value="MFK9081015.1"/>
    <property type="molecule type" value="Genomic_DNA"/>
</dbReference>
<sequence>MITRILAALALAALSFASAAHNEYSVGSTEIELYELEMSPNETIKLKHLKIYSEKQAHDDEDAFDNALPAPPQNQQSESRPVADSSLSEI</sequence>
<organism evidence="1 2">
    <name type="scientific">Pseudomonas neuropathica</name>
    <dbReference type="NCBI Taxonomy" id="2730425"/>
    <lineage>
        <taxon>Bacteria</taxon>
        <taxon>Pseudomonadati</taxon>
        <taxon>Pseudomonadota</taxon>
        <taxon>Gammaproteobacteria</taxon>
        <taxon>Pseudomonadales</taxon>
        <taxon>Pseudomonadaceae</taxon>
        <taxon>Pseudomonas</taxon>
    </lineage>
</organism>
<accession>A0ACC7MRT3</accession>
<evidence type="ECO:0000313" key="2">
    <source>
        <dbReference type="Proteomes" id="UP001622950"/>
    </source>
</evidence>